<evidence type="ECO:0000256" key="3">
    <source>
        <dbReference type="ARBA" id="ARBA00023136"/>
    </source>
</evidence>
<feature type="domain" description="Bacterial surface antigen (D15)" evidence="5">
    <location>
        <begin position="409"/>
        <end position="705"/>
    </location>
</feature>
<dbReference type="InterPro" id="IPR039910">
    <property type="entry name" value="D15-like"/>
</dbReference>
<evidence type="ECO:0000256" key="1">
    <source>
        <dbReference type="ARBA" id="ARBA00004370"/>
    </source>
</evidence>
<proteinExistence type="predicted"/>
<sequence length="705" mass="75654">MQAPQRLEDLIPDAAVEDPEAWAGNGISKEIDQEDDGYADLDPDSPLAEMAGLDDPLPDEAEELPQLAPLEPDEDIRFAEVEGVEDQVGPVLADARIEAVGAELSLAFPDETAAFPMREEFVDRFKSLSKIEELSSDEASIAQVAARARQDQELLRQLLDVYGYYDAQVLRTLDGAQSAVESAKAQGDAAQNAGPRSAGGEPTVRFDIIPGARFRFGTVNLGQLDKAPDHESLRAAFGIYPGDPMSSDAIIREQFSLDTALGETGYPFAEINAPSLLVDHARSQGDLTMIVLPGGKYVFGDVNSDLPDFLSGRHLQNIARFDAGDTFKRSLMLDLRRAIVATGLVSSVTLTPREVTAPTAGQPGVVALDVGLTKAPLRTIAGAIGYGTEEGFRVQASWEHRNLFPPEGSLRVRGVMGTQEQLFGVTLRKNNFGGRDRIATADAYISSLDTAAYAADTVALRGTFETVSTLLFQKPLSWAVGAEILATDERNRIISGVPRPRQTYFIASAFGEATIDTSDSLLNPTQGFRLRGFVAPEISRTANQDYFYVRAQVDASKYQQVTDNVVLAGRVRGATIKGAPLFAIAPSRRLYSGGGGSLRGYGYQAVGPKNDFLEPVGGRSLVEISAEARVKTGWFGGALSVVPFLDAGSVSISSTPDFRFIKYGAGIGVRYESGFGPLRVDVGVPLNPDENDSPLAVYVSLGQAF</sequence>
<dbReference type="PANTHER" id="PTHR12815:SF42">
    <property type="entry name" value="BACTERIAL SURFACE ANTIGEN (D15) DOMAIN-CONTAINING PROTEIN"/>
    <property type="match status" value="1"/>
</dbReference>
<evidence type="ECO:0000259" key="5">
    <source>
        <dbReference type="Pfam" id="PF01103"/>
    </source>
</evidence>
<keyword evidence="7" id="KW-1185">Reference proteome</keyword>
<gene>
    <name evidence="6" type="ORF">GRI44_01600</name>
</gene>
<comment type="subcellular location">
    <subcellularLocation>
        <location evidence="1">Membrane</location>
    </subcellularLocation>
</comment>
<dbReference type="InterPro" id="IPR000184">
    <property type="entry name" value="Bac_surfAg_D15"/>
</dbReference>
<keyword evidence="2" id="KW-1134">Transmembrane beta strand</keyword>
<dbReference type="Gene3D" id="3.10.20.310">
    <property type="entry name" value="membrane protein fhac"/>
    <property type="match status" value="1"/>
</dbReference>
<comment type="caution">
    <text evidence="6">The sequence shown here is derived from an EMBL/GenBank/DDBJ whole genome shotgun (WGS) entry which is preliminary data.</text>
</comment>
<organism evidence="6 7">
    <name type="scientific">Allopontixanthobacter confluentis</name>
    <dbReference type="NCBI Taxonomy" id="1849021"/>
    <lineage>
        <taxon>Bacteria</taxon>
        <taxon>Pseudomonadati</taxon>
        <taxon>Pseudomonadota</taxon>
        <taxon>Alphaproteobacteria</taxon>
        <taxon>Sphingomonadales</taxon>
        <taxon>Erythrobacteraceae</taxon>
        <taxon>Allopontixanthobacter</taxon>
    </lineage>
</organism>
<dbReference type="OrthoDB" id="9769707at2"/>
<dbReference type="Proteomes" id="UP000473531">
    <property type="component" value="Unassembled WGS sequence"/>
</dbReference>
<dbReference type="EMBL" id="WTYU01000001">
    <property type="protein sequence ID" value="MXP13449.1"/>
    <property type="molecule type" value="Genomic_DNA"/>
</dbReference>
<dbReference type="Gene3D" id="2.40.160.50">
    <property type="entry name" value="membrane protein fhac: a member of the omp85/tpsb transporter family"/>
    <property type="match status" value="1"/>
</dbReference>
<accession>A0A6L7GBX2</accession>
<evidence type="ECO:0000313" key="7">
    <source>
        <dbReference type="Proteomes" id="UP000473531"/>
    </source>
</evidence>
<feature type="compositionally biased region" description="Acidic residues" evidence="4">
    <location>
        <begin position="32"/>
        <end position="43"/>
    </location>
</feature>
<dbReference type="AlphaFoldDB" id="A0A6L7GBX2"/>
<evidence type="ECO:0000256" key="2">
    <source>
        <dbReference type="ARBA" id="ARBA00022452"/>
    </source>
</evidence>
<protein>
    <submittedName>
        <fullName evidence="6">BamA/TamA family outer membrane protein</fullName>
    </submittedName>
</protein>
<dbReference type="PANTHER" id="PTHR12815">
    <property type="entry name" value="SORTING AND ASSEMBLY MACHINERY SAMM50 PROTEIN FAMILY MEMBER"/>
    <property type="match status" value="1"/>
</dbReference>
<evidence type="ECO:0000256" key="4">
    <source>
        <dbReference type="SAM" id="MobiDB-lite"/>
    </source>
</evidence>
<keyword evidence="2" id="KW-0812">Transmembrane</keyword>
<reference evidence="6 7" key="1">
    <citation type="submission" date="2019-12" db="EMBL/GenBank/DDBJ databases">
        <title>Genomic-based taxomic classification of the family Erythrobacteraceae.</title>
        <authorList>
            <person name="Xu L."/>
        </authorList>
    </citation>
    <scope>NUCLEOTIDE SEQUENCE [LARGE SCALE GENOMIC DNA]</scope>
    <source>
        <strain evidence="6 7">KCTC 52259</strain>
    </source>
</reference>
<keyword evidence="3" id="KW-0472">Membrane</keyword>
<evidence type="ECO:0000313" key="6">
    <source>
        <dbReference type="EMBL" id="MXP13449.1"/>
    </source>
</evidence>
<dbReference type="Pfam" id="PF01103">
    <property type="entry name" value="Omp85"/>
    <property type="match status" value="1"/>
</dbReference>
<dbReference type="GO" id="GO:0019867">
    <property type="term" value="C:outer membrane"/>
    <property type="evidence" value="ECO:0007669"/>
    <property type="project" value="InterPro"/>
</dbReference>
<name>A0A6L7GBX2_9SPHN</name>
<feature type="region of interest" description="Disordered" evidence="4">
    <location>
        <begin position="1"/>
        <end position="63"/>
    </location>
</feature>